<protein>
    <submittedName>
        <fullName evidence="2">Phage protein</fullName>
    </submittedName>
</protein>
<accession>A0A1I7X6I6</accession>
<dbReference type="GO" id="GO:0032451">
    <property type="term" value="F:demethylase activity"/>
    <property type="evidence" value="ECO:0007669"/>
    <property type="project" value="TreeGrafter"/>
</dbReference>
<dbReference type="GO" id="GO:0070988">
    <property type="term" value="P:demethylation"/>
    <property type="evidence" value="ECO:0007669"/>
    <property type="project" value="InterPro"/>
</dbReference>
<dbReference type="Proteomes" id="UP000095283">
    <property type="component" value="Unplaced"/>
</dbReference>
<dbReference type="SUPFAM" id="SSF51197">
    <property type="entry name" value="Clavaminate synthase-like"/>
    <property type="match status" value="1"/>
</dbReference>
<evidence type="ECO:0000313" key="1">
    <source>
        <dbReference type="Proteomes" id="UP000095283"/>
    </source>
</evidence>
<name>A0A1I7X6I6_HETBA</name>
<dbReference type="WBParaSite" id="Hba_13228">
    <property type="protein sequence ID" value="Hba_13228"/>
    <property type="gene ID" value="Hba_13228"/>
</dbReference>
<dbReference type="AlphaFoldDB" id="A0A1I7X6I6"/>
<proteinExistence type="predicted"/>
<reference evidence="2" key="1">
    <citation type="submission" date="2016-11" db="UniProtKB">
        <authorList>
            <consortium name="WormBaseParasite"/>
        </authorList>
    </citation>
    <scope>IDENTIFICATION</scope>
</reference>
<evidence type="ECO:0000313" key="2">
    <source>
        <dbReference type="WBParaSite" id="Hba_13228"/>
    </source>
</evidence>
<sequence length="141" mass="16263">MTISDISNQSQCGCKGVRFCALCESTDRVLKLRLEEDVYANYEYFVYDENSKNAVKCPSLRSSSTIDEIIQASLSAKYSDYPRLEIEGLTLVTDFLSGSEENYLMDMIDQVNWVQSQSGRRKQDYGPKVNFKQKKLKWTRL</sequence>
<organism evidence="1 2">
    <name type="scientific">Heterorhabditis bacteriophora</name>
    <name type="common">Entomopathogenic nematode worm</name>
    <dbReference type="NCBI Taxonomy" id="37862"/>
    <lineage>
        <taxon>Eukaryota</taxon>
        <taxon>Metazoa</taxon>
        <taxon>Ecdysozoa</taxon>
        <taxon>Nematoda</taxon>
        <taxon>Chromadorea</taxon>
        <taxon>Rhabditida</taxon>
        <taxon>Rhabditina</taxon>
        <taxon>Rhabditomorpha</taxon>
        <taxon>Strongyloidea</taxon>
        <taxon>Heterorhabditidae</taxon>
        <taxon>Heterorhabditis</taxon>
    </lineage>
</organism>
<keyword evidence="1" id="KW-1185">Reference proteome</keyword>
<dbReference type="GO" id="GO:0016491">
    <property type="term" value="F:oxidoreductase activity"/>
    <property type="evidence" value="ECO:0007669"/>
    <property type="project" value="TreeGrafter"/>
</dbReference>
<dbReference type="PANTHER" id="PTHR12463:SF0">
    <property type="entry name" value="ALPHA-KETOGLUTARATE-DEPENDENT DIOXYGENASE ALKB HOMOLOG 4"/>
    <property type="match status" value="1"/>
</dbReference>
<dbReference type="PANTHER" id="PTHR12463">
    <property type="entry name" value="OXYGENASE-RELATED"/>
    <property type="match status" value="1"/>
</dbReference>
<dbReference type="InterPro" id="IPR032857">
    <property type="entry name" value="ALKBH4"/>
</dbReference>